<gene>
    <name evidence="2" type="ORF">B2A_05932</name>
</gene>
<dbReference type="AlphaFoldDB" id="T1AED0"/>
<reference evidence="2" key="2">
    <citation type="journal article" date="2014" name="ISME J.">
        <title>Microbial stratification in low pH oxic and suboxic macroscopic growths along an acid mine drainage.</title>
        <authorList>
            <person name="Mendez-Garcia C."/>
            <person name="Mesa V."/>
            <person name="Sprenger R.R."/>
            <person name="Richter M."/>
            <person name="Diez M.S."/>
            <person name="Solano J."/>
            <person name="Bargiela R."/>
            <person name="Golyshina O.V."/>
            <person name="Manteca A."/>
            <person name="Ramos J.L."/>
            <person name="Gallego J.R."/>
            <person name="Llorente I."/>
            <person name="Martins Dos Santos V.A."/>
            <person name="Jensen O.N."/>
            <person name="Pelaez A.I."/>
            <person name="Sanchez J."/>
            <person name="Ferrer M."/>
        </authorList>
    </citation>
    <scope>NUCLEOTIDE SEQUENCE</scope>
</reference>
<sequence length="54" mass="6273">MTGTEALIRWQHPSRGLLVAARFLPALQAFRFARFVGEWTARRAFGEFLRPGRR</sequence>
<feature type="domain" description="EAL" evidence="1">
    <location>
        <begin position="1"/>
        <end position="54"/>
    </location>
</feature>
<feature type="non-terminal residue" evidence="2">
    <location>
        <position position="54"/>
    </location>
</feature>
<evidence type="ECO:0000259" key="1">
    <source>
        <dbReference type="PROSITE" id="PS50883"/>
    </source>
</evidence>
<name>T1AED0_9ZZZZ</name>
<dbReference type="PROSITE" id="PS50883">
    <property type="entry name" value="EAL"/>
    <property type="match status" value="1"/>
</dbReference>
<dbReference type="EMBL" id="AUZZ01004154">
    <property type="protein sequence ID" value="EQD54958.1"/>
    <property type="molecule type" value="Genomic_DNA"/>
</dbReference>
<reference evidence="2" key="1">
    <citation type="submission" date="2013-08" db="EMBL/GenBank/DDBJ databases">
        <authorList>
            <person name="Mendez C."/>
            <person name="Richter M."/>
            <person name="Ferrer M."/>
            <person name="Sanchez J."/>
        </authorList>
    </citation>
    <scope>NUCLEOTIDE SEQUENCE</scope>
</reference>
<dbReference type="Gene3D" id="3.20.20.450">
    <property type="entry name" value="EAL domain"/>
    <property type="match status" value="1"/>
</dbReference>
<protein>
    <submittedName>
        <fullName evidence="2">Diguanylate phosphodiesterase, predicted domain protein</fullName>
    </submittedName>
</protein>
<proteinExistence type="predicted"/>
<organism evidence="2">
    <name type="scientific">mine drainage metagenome</name>
    <dbReference type="NCBI Taxonomy" id="410659"/>
    <lineage>
        <taxon>unclassified sequences</taxon>
        <taxon>metagenomes</taxon>
        <taxon>ecological metagenomes</taxon>
    </lineage>
</organism>
<dbReference type="InterPro" id="IPR035919">
    <property type="entry name" value="EAL_sf"/>
</dbReference>
<accession>T1AED0</accession>
<evidence type="ECO:0000313" key="2">
    <source>
        <dbReference type="EMBL" id="EQD54958.1"/>
    </source>
</evidence>
<comment type="caution">
    <text evidence="2">The sequence shown here is derived from an EMBL/GenBank/DDBJ whole genome shotgun (WGS) entry which is preliminary data.</text>
</comment>
<dbReference type="SUPFAM" id="SSF141868">
    <property type="entry name" value="EAL domain-like"/>
    <property type="match status" value="1"/>
</dbReference>
<dbReference type="InterPro" id="IPR001633">
    <property type="entry name" value="EAL_dom"/>
</dbReference>